<name>A0AC61D7B7_9FIRM</name>
<protein>
    <submittedName>
        <fullName evidence="1">Single-stranded DNA-binding protein</fullName>
    </submittedName>
</protein>
<proteinExistence type="predicted"/>
<evidence type="ECO:0000313" key="1">
    <source>
        <dbReference type="EMBL" id="PHV69213.1"/>
    </source>
</evidence>
<keyword evidence="1" id="KW-0238">DNA-binding</keyword>
<dbReference type="EMBL" id="PEDL01000042">
    <property type="protein sequence ID" value="PHV69213.1"/>
    <property type="molecule type" value="Genomic_DNA"/>
</dbReference>
<accession>A0AC61D7B7</accession>
<organism evidence="1 2">
    <name type="scientific">Sporanaerobium hydrogeniformans</name>
    <dbReference type="NCBI Taxonomy" id="3072179"/>
    <lineage>
        <taxon>Bacteria</taxon>
        <taxon>Bacillati</taxon>
        <taxon>Bacillota</taxon>
        <taxon>Clostridia</taxon>
        <taxon>Lachnospirales</taxon>
        <taxon>Lachnospiraceae</taxon>
        <taxon>Sporanaerobium</taxon>
    </lineage>
</organism>
<evidence type="ECO:0000313" key="2">
    <source>
        <dbReference type="Proteomes" id="UP000224460"/>
    </source>
</evidence>
<sequence>MNKVILMGRLTRDPEVRYSQSANPVAVARYGLAVRRQFAKQGEQDVDFFNIVAFGKAGEFAEKYFRKGQMVAVVGRLQVNTWEDQQKVKHTAVDVVVEEQHFAESRSSSESRGVMVDSPISEPAPTSPSGNSISGFMPTQIEEDDDLPFNLRMYK</sequence>
<comment type="caution">
    <text evidence="1">The sequence shown here is derived from an EMBL/GenBank/DDBJ whole genome shotgun (WGS) entry which is preliminary data.</text>
</comment>
<gene>
    <name evidence="1" type="ORF">CS063_17045</name>
</gene>
<reference evidence="1" key="1">
    <citation type="submission" date="2017-10" db="EMBL/GenBank/DDBJ databases">
        <title>Genome sequence of cellulolytic Lachnospiraceae bacterium XHS1971 isolated from hotspring sediment.</title>
        <authorList>
            <person name="Vasudevan G."/>
            <person name="Joshi A.J."/>
            <person name="Hivarkar S."/>
            <person name="Lanjekar V.B."/>
            <person name="Dhakephalkar P.K."/>
            <person name="Dagar S."/>
        </authorList>
    </citation>
    <scope>NUCLEOTIDE SEQUENCE</scope>
    <source>
        <strain evidence="1">XHS1971</strain>
    </source>
</reference>
<dbReference type="Proteomes" id="UP000224460">
    <property type="component" value="Unassembled WGS sequence"/>
</dbReference>
<keyword evidence="2" id="KW-1185">Reference proteome</keyword>